<protein>
    <submittedName>
        <fullName evidence="2">Uncharacterized protein</fullName>
    </submittedName>
</protein>
<name>A0A372G0I5_9ACTN</name>
<comment type="caution">
    <text evidence="2">The sequence shown here is derived from an EMBL/GenBank/DDBJ whole genome shotgun (WGS) entry which is preliminary data.</text>
</comment>
<feature type="compositionally biased region" description="Basic and acidic residues" evidence="1">
    <location>
        <begin position="111"/>
        <end position="125"/>
    </location>
</feature>
<dbReference type="AlphaFoldDB" id="A0A372G0I5"/>
<organism evidence="2 3">
    <name type="scientific">Micromonospora craniellae</name>
    <dbReference type="NCBI Taxonomy" id="2294034"/>
    <lineage>
        <taxon>Bacteria</taxon>
        <taxon>Bacillati</taxon>
        <taxon>Actinomycetota</taxon>
        <taxon>Actinomycetes</taxon>
        <taxon>Micromonosporales</taxon>
        <taxon>Micromonosporaceae</taxon>
        <taxon>Micromonospora</taxon>
    </lineage>
</organism>
<gene>
    <name evidence="2" type="ORF">D0Q02_12285</name>
</gene>
<evidence type="ECO:0000313" key="3">
    <source>
        <dbReference type="Proteomes" id="UP000262621"/>
    </source>
</evidence>
<dbReference type="Proteomes" id="UP000262621">
    <property type="component" value="Unassembled WGS sequence"/>
</dbReference>
<evidence type="ECO:0000313" key="2">
    <source>
        <dbReference type="EMBL" id="RFS46230.1"/>
    </source>
</evidence>
<proteinExistence type="predicted"/>
<feature type="region of interest" description="Disordered" evidence="1">
    <location>
        <begin position="1"/>
        <end position="185"/>
    </location>
</feature>
<dbReference type="EMBL" id="QVFU01000010">
    <property type="protein sequence ID" value="RFS46230.1"/>
    <property type="molecule type" value="Genomic_DNA"/>
</dbReference>
<reference evidence="2 3" key="1">
    <citation type="submission" date="2018-08" db="EMBL/GenBank/DDBJ databases">
        <title>Verrucosispora craniellae sp. nov., isolated from a marine sponge in the South China Sea.</title>
        <authorList>
            <person name="Li L."/>
            <person name="Lin H.W."/>
        </authorList>
    </citation>
    <scope>NUCLEOTIDE SEQUENCE [LARGE SCALE GENOMIC DNA]</scope>
    <source>
        <strain evidence="2 3">LHW63014</strain>
    </source>
</reference>
<keyword evidence="3" id="KW-1185">Reference proteome</keyword>
<sequence>MLRLVSSDPDPSSARAQRWGSHQAPPDTSTAGTAARLGPNPDGSGIRHPARWGGTGPDGAWHPARSDGTGPDGARYPARWGAAGPAVGGDGLSRPAAGGDYADRTTVGGDDLSRRGDAVGRRRADGAFGDGLWPGAGLPARGGHRPSLPRGPWPDLAGSGATDVRSGDGRESADPWPVLPDDRSLWAVPDPEAAATAHLRRLDREQAGG</sequence>
<accession>A0A372G0I5</accession>
<evidence type="ECO:0000256" key="1">
    <source>
        <dbReference type="SAM" id="MobiDB-lite"/>
    </source>
</evidence>